<comment type="caution">
    <text evidence="6">The sequence shown here is derived from an EMBL/GenBank/DDBJ whole genome shotgun (WGS) entry which is preliminary data.</text>
</comment>
<keyword evidence="1" id="KW-0805">Transcription regulation</keyword>
<dbReference type="SUPFAM" id="SSF46689">
    <property type="entry name" value="Homeodomain-like"/>
    <property type="match status" value="1"/>
</dbReference>
<proteinExistence type="predicted"/>
<organism evidence="6 7">
    <name type="scientific">Bremerella cremea</name>
    <dbReference type="NCBI Taxonomy" id="1031537"/>
    <lineage>
        <taxon>Bacteria</taxon>
        <taxon>Pseudomonadati</taxon>
        <taxon>Planctomycetota</taxon>
        <taxon>Planctomycetia</taxon>
        <taxon>Pirellulales</taxon>
        <taxon>Pirellulaceae</taxon>
        <taxon>Bremerella</taxon>
    </lineage>
</organism>
<dbReference type="Proteomes" id="UP000253562">
    <property type="component" value="Unassembled WGS sequence"/>
</dbReference>
<dbReference type="PANTHER" id="PTHR43280">
    <property type="entry name" value="ARAC-FAMILY TRANSCRIPTIONAL REGULATOR"/>
    <property type="match status" value="1"/>
</dbReference>
<feature type="compositionally biased region" description="Low complexity" evidence="4">
    <location>
        <begin position="287"/>
        <end position="297"/>
    </location>
</feature>
<accession>A0A368KXP5</accession>
<evidence type="ECO:0000256" key="2">
    <source>
        <dbReference type="ARBA" id="ARBA00023125"/>
    </source>
</evidence>
<keyword evidence="2" id="KW-0238">DNA-binding</keyword>
<keyword evidence="3" id="KW-0804">Transcription</keyword>
<evidence type="ECO:0000256" key="3">
    <source>
        <dbReference type="ARBA" id="ARBA00023163"/>
    </source>
</evidence>
<name>A0A368KXP5_9BACT</name>
<feature type="domain" description="HTH araC/xylS-type" evidence="5">
    <location>
        <begin position="181"/>
        <end position="279"/>
    </location>
</feature>
<dbReference type="Gene3D" id="1.10.10.60">
    <property type="entry name" value="Homeodomain-like"/>
    <property type="match status" value="1"/>
</dbReference>
<dbReference type="RefSeq" id="WP_114366966.1">
    <property type="nucleotide sequence ID" value="NZ_QPEX01000010.1"/>
</dbReference>
<evidence type="ECO:0000256" key="1">
    <source>
        <dbReference type="ARBA" id="ARBA00023015"/>
    </source>
</evidence>
<dbReference type="GO" id="GO:0003700">
    <property type="term" value="F:DNA-binding transcription factor activity"/>
    <property type="evidence" value="ECO:0007669"/>
    <property type="project" value="InterPro"/>
</dbReference>
<dbReference type="InterPro" id="IPR018060">
    <property type="entry name" value="HTH_AraC"/>
</dbReference>
<dbReference type="SMART" id="SM00342">
    <property type="entry name" value="HTH_ARAC"/>
    <property type="match status" value="1"/>
</dbReference>
<dbReference type="PROSITE" id="PS01124">
    <property type="entry name" value="HTH_ARAC_FAMILY_2"/>
    <property type="match status" value="1"/>
</dbReference>
<dbReference type="SUPFAM" id="SSF51215">
    <property type="entry name" value="Regulatory protein AraC"/>
    <property type="match status" value="1"/>
</dbReference>
<evidence type="ECO:0000313" key="6">
    <source>
        <dbReference type="EMBL" id="RCS53902.1"/>
    </source>
</evidence>
<dbReference type="InterPro" id="IPR009057">
    <property type="entry name" value="Homeodomain-like_sf"/>
</dbReference>
<dbReference type="PRINTS" id="PR00032">
    <property type="entry name" value="HTHARAC"/>
</dbReference>
<dbReference type="InterPro" id="IPR037923">
    <property type="entry name" value="HTH-like"/>
</dbReference>
<feature type="compositionally biased region" description="Basic residues" evidence="4">
    <location>
        <begin position="311"/>
        <end position="320"/>
    </location>
</feature>
<gene>
    <name evidence="6" type="ORF">DTL42_01665</name>
</gene>
<dbReference type="OrthoDB" id="273555at2"/>
<dbReference type="EMBL" id="QPEX01000010">
    <property type="protein sequence ID" value="RCS53902.1"/>
    <property type="molecule type" value="Genomic_DNA"/>
</dbReference>
<reference evidence="6 7" key="1">
    <citation type="submission" date="2018-07" db="EMBL/GenBank/DDBJ databases">
        <title>Comparative genomes isolates from brazilian mangrove.</title>
        <authorList>
            <person name="De Araujo J.E."/>
            <person name="Taketani R.G."/>
            <person name="Silva M.C.P."/>
            <person name="Lourenco M.V."/>
            <person name="Oliveira V.M."/>
            <person name="Andreote F.D."/>
        </authorList>
    </citation>
    <scope>NUCLEOTIDE SEQUENCE [LARGE SCALE GENOMIC DNA]</scope>
    <source>
        <strain evidence="6 7">HEX PRIS-MGV</strain>
    </source>
</reference>
<evidence type="ECO:0000256" key="4">
    <source>
        <dbReference type="SAM" id="MobiDB-lite"/>
    </source>
</evidence>
<feature type="region of interest" description="Disordered" evidence="4">
    <location>
        <begin position="285"/>
        <end position="320"/>
    </location>
</feature>
<dbReference type="GO" id="GO:0043565">
    <property type="term" value="F:sequence-specific DNA binding"/>
    <property type="evidence" value="ECO:0007669"/>
    <property type="project" value="InterPro"/>
</dbReference>
<protein>
    <submittedName>
        <fullName evidence="6">AraC family transcriptional regulator</fullName>
    </submittedName>
</protein>
<dbReference type="Pfam" id="PF12833">
    <property type="entry name" value="HTH_18"/>
    <property type="match status" value="1"/>
</dbReference>
<sequence>MEHLFDPRRGDHAIRLSDLRTSGNAWEPSRTNYFTIYFIQSGSGRFWADTACFDFGPDSTLFFVPYQHIRLTADSPVQGKIIQFHANFLCVETFHAEVGCSGILFNDPYGIPLVQLDEETKVKAVRLIEELSTEHAEQELAFSEVMLAHLKVLLVLATRLKASTTEICVPATHDPKHPVLIELRELIEENYCTLHAPAEYAKLLHVTPKSLGRIVRENLGTTLTELIRARILTHAKWQLLHTLRPVKEIAREVGYTDELYFSRLFKKATGCSPKFFREFETEIRGGSNLSMPSSPSSILDAGGSVDTSSSTKKKSKPTEI</sequence>
<dbReference type="PANTHER" id="PTHR43280:SF32">
    <property type="entry name" value="TRANSCRIPTIONAL REGULATORY PROTEIN"/>
    <property type="match status" value="1"/>
</dbReference>
<dbReference type="InterPro" id="IPR020449">
    <property type="entry name" value="Tscrpt_reg_AraC-type_HTH"/>
</dbReference>
<dbReference type="AlphaFoldDB" id="A0A368KXP5"/>
<evidence type="ECO:0000259" key="5">
    <source>
        <dbReference type="PROSITE" id="PS01124"/>
    </source>
</evidence>
<evidence type="ECO:0000313" key="7">
    <source>
        <dbReference type="Proteomes" id="UP000253562"/>
    </source>
</evidence>